<evidence type="ECO:0000256" key="1">
    <source>
        <dbReference type="SAM" id="SignalP"/>
    </source>
</evidence>
<dbReference type="Proteomes" id="UP001583172">
    <property type="component" value="Unassembled WGS sequence"/>
</dbReference>
<proteinExistence type="predicted"/>
<sequence length="352" mass="36889">MKTSTLLTYLLTTAATTSAATVPTRSPPTRARDGQHPLVLLHTLAPVAPSPSTSNFRLAAAATNADTRSSRGGAILTAPSTHSNTTTTNLNLNHITTAEAFFRVPSARVPTHGPTGGNPTLTFAASFWVGIDSSGSRTPEPGCGASLRAGVDTFWDSFAGGEQTPFAWYQFAPGQRFATGFEGFRVAEGDVVRFRLETPSSSSSSAAAGAEEEEGTGGGKYAVVAENFGANVTCDDAESCRGLTPLVSVRKVLPAPGEGEEKLCGGEAAWMVEDFPLAGMPDIPLPLANFTRVEFNGAGVRLEDGTERSVLEVQGVKVVDIHMEEQGGRLTRCGVLPGMKVRCTRVVGDEDI</sequence>
<accession>A0ABR3VHV4</accession>
<reference evidence="2 3" key="1">
    <citation type="journal article" date="2024" name="Commun. Biol.">
        <title>Comparative genomic analysis of thermophilic fungi reveals convergent evolutionary adaptations and gene losses.</title>
        <authorList>
            <person name="Steindorff A.S."/>
            <person name="Aguilar-Pontes M.V."/>
            <person name="Robinson A.J."/>
            <person name="Andreopoulos B."/>
            <person name="LaButti K."/>
            <person name="Kuo A."/>
            <person name="Mondo S."/>
            <person name="Riley R."/>
            <person name="Otillar R."/>
            <person name="Haridas S."/>
            <person name="Lipzen A."/>
            <person name="Grimwood J."/>
            <person name="Schmutz J."/>
            <person name="Clum A."/>
            <person name="Reid I.D."/>
            <person name="Moisan M.C."/>
            <person name="Butler G."/>
            <person name="Nguyen T.T.M."/>
            <person name="Dewar K."/>
            <person name="Conant G."/>
            <person name="Drula E."/>
            <person name="Henrissat B."/>
            <person name="Hansel C."/>
            <person name="Singer S."/>
            <person name="Hutchinson M.I."/>
            <person name="de Vries R.P."/>
            <person name="Natvig D.O."/>
            <person name="Powell A.J."/>
            <person name="Tsang A."/>
            <person name="Grigoriev I.V."/>
        </authorList>
    </citation>
    <scope>NUCLEOTIDE SEQUENCE [LARGE SCALE GENOMIC DNA]</scope>
    <source>
        <strain evidence="2 3">CBS 620.91</strain>
    </source>
</reference>
<dbReference type="InterPro" id="IPR000250">
    <property type="entry name" value="Peptidase_G1"/>
</dbReference>
<dbReference type="PANTHER" id="PTHR37536">
    <property type="entry name" value="PUTATIVE (AFU_ORTHOLOGUE AFUA_3G02970)-RELATED"/>
    <property type="match status" value="1"/>
</dbReference>
<comment type="caution">
    <text evidence="2">The sequence shown here is derived from an EMBL/GenBank/DDBJ whole genome shotgun (WGS) entry which is preliminary data.</text>
</comment>
<feature type="chain" id="PRO_5045130958" evidence="1">
    <location>
        <begin position="20"/>
        <end position="352"/>
    </location>
</feature>
<dbReference type="Gene3D" id="2.60.120.700">
    <property type="entry name" value="Peptidase G1"/>
    <property type="match status" value="1"/>
</dbReference>
<dbReference type="EMBL" id="JAZGSY010000075">
    <property type="protein sequence ID" value="KAL1841439.1"/>
    <property type="molecule type" value="Genomic_DNA"/>
</dbReference>
<keyword evidence="1" id="KW-0732">Signal</keyword>
<dbReference type="CDD" id="cd13426">
    <property type="entry name" value="Peptidase_G1"/>
    <property type="match status" value="1"/>
</dbReference>
<evidence type="ECO:0000313" key="3">
    <source>
        <dbReference type="Proteomes" id="UP001583172"/>
    </source>
</evidence>
<dbReference type="InterPro" id="IPR013320">
    <property type="entry name" value="ConA-like_dom_sf"/>
</dbReference>
<dbReference type="PANTHER" id="PTHR37536:SF1">
    <property type="entry name" value="ASPERGILLOPEPSIN, PUTAITVE (AFU_ORTHOLOGUE AFUA_7G01200)"/>
    <property type="match status" value="1"/>
</dbReference>
<dbReference type="SUPFAM" id="SSF49899">
    <property type="entry name" value="Concanavalin A-like lectins/glucanases"/>
    <property type="match status" value="1"/>
</dbReference>
<name>A0ABR3VHV4_HUMIN</name>
<protein>
    <submittedName>
        <fullName evidence="2">Uncharacterized protein</fullName>
    </submittedName>
</protein>
<dbReference type="Pfam" id="PF01828">
    <property type="entry name" value="Peptidase_A4"/>
    <property type="match status" value="2"/>
</dbReference>
<keyword evidence="3" id="KW-1185">Reference proteome</keyword>
<organism evidence="2 3">
    <name type="scientific">Humicola insolens</name>
    <name type="common">Soft-rot fungus</name>
    <dbReference type="NCBI Taxonomy" id="85995"/>
    <lineage>
        <taxon>Eukaryota</taxon>
        <taxon>Fungi</taxon>
        <taxon>Dikarya</taxon>
        <taxon>Ascomycota</taxon>
        <taxon>Pezizomycotina</taxon>
        <taxon>Sordariomycetes</taxon>
        <taxon>Sordariomycetidae</taxon>
        <taxon>Sordariales</taxon>
        <taxon>Chaetomiaceae</taxon>
        <taxon>Mycothermus</taxon>
    </lineage>
</organism>
<evidence type="ECO:0000313" key="2">
    <source>
        <dbReference type="EMBL" id="KAL1841439.1"/>
    </source>
</evidence>
<dbReference type="InterPro" id="IPR038656">
    <property type="entry name" value="Peptidase_G1_sf"/>
</dbReference>
<gene>
    <name evidence="2" type="ORF">VTJ49DRAFT_7054</name>
</gene>
<feature type="signal peptide" evidence="1">
    <location>
        <begin position="1"/>
        <end position="19"/>
    </location>
</feature>